<keyword evidence="3" id="KW-1185">Reference proteome</keyword>
<evidence type="ECO:0000256" key="1">
    <source>
        <dbReference type="SAM" id="MobiDB-lite"/>
    </source>
</evidence>
<evidence type="ECO:0000313" key="2">
    <source>
        <dbReference type="EMBL" id="EJK62395.1"/>
    </source>
</evidence>
<accession>K0SAT0</accession>
<evidence type="ECO:0000313" key="3">
    <source>
        <dbReference type="Proteomes" id="UP000266841"/>
    </source>
</evidence>
<comment type="caution">
    <text evidence="2">The sequence shown here is derived from an EMBL/GenBank/DDBJ whole genome shotgun (WGS) entry which is preliminary data.</text>
</comment>
<organism evidence="2 3">
    <name type="scientific">Thalassiosira oceanica</name>
    <name type="common">Marine diatom</name>
    <dbReference type="NCBI Taxonomy" id="159749"/>
    <lineage>
        <taxon>Eukaryota</taxon>
        <taxon>Sar</taxon>
        <taxon>Stramenopiles</taxon>
        <taxon>Ochrophyta</taxon>
        <taxon>Bacillariophyta</taxon>
        <taxon>Coscinodiscophyceae</taxon>
        <taxon>Thalassiosirophycidae</taxon>
        <taxon>Thalassiosirales</taxon>
        <taxon>Thalassiosiraceae</taxon>
        <taxon>Thalassiosira</taxon>
    </lineage>
</organism>
<dbReference type="AlphaFoldDB" id="K0SAT0"/>
<feature type="compositionally biased region" description="Pro residues" evidence="1">
    <location>
        <begin position="103"/>
        <end position="115"/>
    </location>
</feature>
<dbReference type="EMBL" id="AGNL01018919">
    <property type="protein sequence ID" value="EJK62395.1"/>
    <property type="molecule type" value="Genomic_DNA"/>
</dbReference>
<name>K0SAT0_THAOC</name>
<feature type="region of interest" description="Disordered" evidence="1">
    <location>
        <begin position="94"/>
        <end position="115"/>
    </location>
</feature>
<sequence>MATAAAAGPAVSCVLPSITPGASVPPGITTNWPPDIAIMQNSAPVDPGIPHGISLIWPPHIAINYTTNAITAGTTTAGAADAAVSWCVLSSITPRESNVTPSRPAPTPTAPLTLP</sequence>
<reference evidence="2 3" key="1">
    <citation type="journal article" date="2012" name="Genome Biol.">
        <title>Genome and low-iron response of an oceanic diatom adapted to chronic iron limitation.</title>
        <authorList>
            <person name="Lommer M."/>
            <person name="Specht M."/>
            <person name="Roy A.S."/>
            <person name="Kraemer L."/>
            <person name="Andreson R."/>
            <person name="Gutowska M.A."/>
            <person name="Wolf J."/>
            <person name="Bergner S.V."/>
            <person name="Schilhabel M.B."/>
            <person name="Klostermeier U.C."/>
            <person name="Beiko R.G."/>
            <person name="Rosenstiel P."/>
            <person name="Hippler M."/>
            <person name="Laroche J."/>
        </authorList>
    </citation>
    <scope>NUCLEOTIDE SEQUENCE [LARGE SCALE GENOMIC DNA]</scope>
    <source>
        <strain evidence="2 3">CCMP1005</strain>
    </source>
</reference>
<protein>
    <submittedName>
        <fullName evidence="2">Uncharacterized protein</fullName>
    </submittedName>
</protein>
<gene>
    <name evidence="2" type="ORF">THAOC_16994</name>
</gene>
<dbReference type="Proteomes" id="UP000266841">
    <property type="component" value="Unassembled WGS sequence"/>
</dbReference>
<proteinExistence type="predicted"/>